<protein>
    <submittedName>
        <fullName evidence="1">Uncharacterized protein</fullName>
    </submittedName>
</protein>
<gene>
    <name evidence="1" type="ORF">GWI33_004481</name>
</gene>
<evidence type="ECO:0000313" key="2">
    <source>
        <dbReference type="Proteomes" id="UP000625711"/>
    </source>
</evidence>
<sequence length="66" mass="7660">MQRLDSSIGFLFYINSFLTEGVGTVAKGRIIIRITINRIAKFSNDSHRTYHTVIYMYRAKDTEISE</sequence>
<dbReference type="EMBL" id="JAACXV010000232">
    <property type="protein sequence ID" value="KAF7281619.1"/>
    <property type="molecule type" value="Genomic_DNA"/>
</dbReference>
<proteinExistence type="predicted"/>
<comment type="caution">
    <text evidence="1">The sequence shown here is derived from an EMBL/GenBank/DDBJ whole genome shotgun (WGS) entry which is preliminary data.</text>
</comment>
<accession>A0A834IIT1</accession>
<reference evidence="1" key="1">
    <citation type="submission" date="2020-08" db="EMBL/GenBank/DDBJ databases">
        <title>Genome sequencing and assembly of the red palm weevil Rhynchophorus ferrugineus.</title>
        <authorList>
            <person name="Dias G.B."/>
            <person name="Bergman C.M."/>
            <person name="Manee M."/>
        </authorList>
    </citation>
    <scope>NUCLEOTIDE SEQUENCE</scope>
    <source>
        <strain evidence="1">AA-2017</strain>
        <tissue evidence="1">Whole larva</tissue>
    </source>
</reference>
<dbReference type="AlphaFoldDB" id="A0A834IIT1"/>
<keyword evidence="2" id="KW-1185">Reference proteome</keyword>
<dbReference type="Proteomes" id="UP000625711">
    <property type="component" value="Unassembled WGS sequence"/>
</dbReference>
<name>A0A834IIT1_RHYFE</name>
<organism evidence="1 2">
    <name type="scientific">Rhynchophorus ferrugineus</name>
    <name type="common">Red palm weevil</name>
    <name type="synonym">Curculio ferrugineus</name>
    <dbReference type="NCBI Taxonomy" id="354439"/>
    <lineage>
        <taxon>Eukaryota</taxon>
        <taxon>Metazoa</taxon>
        <taxon>Ecdysozoa</taxon>
        <taxon>Arthropoda</taxon>
        <taxon>Hexapoda</taxon>
        <taxon>Insecta</taxon>
        <taxon>Pterygota</taxon>
        <taxon>Neoptera</taxon>
        <taxon>Endopterygota</taxon>
        <taxon>Coleoptera</taxon>
        <taxon>Polyphaga</taxon>
        <taxon>Cucujiformia</taxon>
        <taxon>Curculionidae</taxon>
        <taxon>Dryophthorinae</taxon>
        <taxon>Rhynchophorus</taxon>
    </lineage>
</organism>
<evidence type="ECO:0000313" key="1">
    <source>
        <dbReference type="EMBL" id="KAF7281619.1"/>
    </source>
</evidence>